<protein>
    <recommendedName>
        <fullName evidence="4">Sporulation protein YjcZ</fullName>
    </recommendedName>
</protein>
<keyword evidence="1" id="KW-0812">Transmembrane</keyword>
<evidence type="ECO:0000256" key="1">
    <source>
        <dbReference type="SAM" id="Phobius"/>
    </source>
</evidence>
<gene>
    <name evidence="2" type="ORF">ACFSBW_10585</name>
</gene>
<sequence length="40" mass="4074">MSSDNSGSGGGLTLMFALGGFALLIFLLGIGVIYYLSYGP</sequence>
<accession>A0ABD6D8C1</accession>
<proteinExistence type="predicted"/>
<keyword evidence="3" id="KW-1185">Reference proteome</keyword>
<keyword evidence="1" id="KW-0472">Membrane</keyword>
<evidence type="ECO:0000313" key="2">
    <source>
        <dbReference type="EMBL" id="MFD1642317.1"/>
    </source>
</evidence>
<comment type="caution">
    <text evidence="2">The sequence shown here is derived from an EMBL/GenBank/DDBJ whole genome shotgun (WGS) entry which is preliminary data.</text>
</comment>
<dbReference type="EMBL" id="JBHUDM010000002">
    <property type="protein sequence ID" value="MFD1642317.1"/>
    <property type="molecule type" value="Genomic_DNA"/>
</dbReference>
<evidence type="ECO:0000313" key="3">
    <source>
        <dbReference type="Proteomes" id="UP001597052"/>
    </source>
</evidence>
<reference evidence="2 3" key="1">
    <citation type="journal article" date="2019" name="Int. J. Syst. Evol. Microbiol.">
        <title>The Global Catalogue of Microorganisms (GCM) 10K type strain sequencing project: providing services to taxonomists for standard genome sequencing and annotation.</title>
        <authorList>
            <consortium name="The Broad Institute Genomics Platform"/>
            <consortium name="The Broad Institute Genome Sequencing Center for Infectious Disease"/>
            <person name="Wu L."/>
            <person name="Ma J."/>
        </authorList>
    </citation>
    <scope>NUCLEOTIDE SEQUENCE [LARGE SCALE GENOMIC DNA]</scope>
    <source>
        <strain evidence="2 3">CGMCC 1.10593</strain>
    </source>
</reference>
<name>A0ABD6D8C1_9EURY</name>
<keyword evidence="1" id="KW-1133">Transmembrane helix</keyword>
<dbReference type="AlphaFoldDB" id="A0ABD6D8C1"/>
<organism evidence="2 3">
    <name type="scientific">Halohasta litorea</name>
    <dbReference type="NCBI Taxonomy" id="869891"/>
    <lineage>
        <taxon>Archaea</taxon>
        <taxon>Methanobacteriati</taxon>
        <taxon>Methanobacteriota</taxon>
        <taxon>Stenosarchaea group</taxon>
        <taxon>Halobacteria</taxon>
        <taxon>Halobacteriales</taxon>
        <taxon>Haloferacaceae</taxon>
        <taxon>Halohasta</taxon>
    </lineage>
</organism>
<dbReference type="RefSeq" id="WP_256395313.1">
    <property type="nucleotide sequence ID" value="NZ_JANHDJ010000002.1"/>
</dbReference>
<dbReference type="Proteomes" id="UP001597052">
    <property type="component" value="Unassembled WGS sequence"/>
</dbReference>
<evidence type="ECO:0008006" key="4">
    <source>
        <dbReference type="Google" id="ProtNLM"/>
    </source>
</evidence>
<feature type="transmembrane region" description="Helical" evidence="1">
    <location>
        <begin position="12"/>
        <end position="36"/>
    </location>
</feature>